<dbReference type="EMBL" id="FPLJ01000042">
    <property type="protein sequence ID" value="SGY89440.1"/>
    <property type="molecule type" value="Genomic_DNA"/>
</dbReference>
<dbReference type="Proteomes" id="UP000183794">
    <property type="component" value="Unassembled WGS sequence"/>
</dbReference>
<sequence length="201" mass="20992">MSLNLTFTDTFVNTDFNNDGIKNNTLNDYFGSLEGTMSFSPFALFGSFNGGTFSGSQFGLETNKSGSDNAFVASAADGESITYSFFSNPSHTLYGELDSLDFGVGLDKSGPEWSTDSSMLGINGLSEFINDGIDDAGNIIDRTTGSNDVHNIVWGLMHGDTSALATVMSEAGVDLNGAITTAGTVSYAAAADTVDLMELAA</sequence>
<reference evidence="2 4" key="1">
    <citation type="submission" date="2016-11" db="EMBL/GenBank/DDBJ databases">
        <authorList>
            <person name="Jaros S."/>
            <person name="Januszkiewicz K."/>
            <person name="Wedrychowicz H."/>
        </authorList>
    </citation>
    <scope>NUCLEOTIDE SEQUENCE [LARGE SCALE GENOMIC DNA]</scope>
    <source>
        <strain evidence="2">NVI 5450</strain>
    </source>
</reference>
<reference evidence="1 3" key="2">
    <citation type="submission" date="2016-11" db="EMBL/GenBank/DDBJ databases">
        <authorList>
            <person name="Klemetsen T."/>
        </authorList>
    </citation>
    <scope>NUCLEOTIDE SEQUENCE [LARGE SCALE GENOMIC DNA]</scope>
    <source>
        <strain evidence="1">MT 2528</strain>
    </source>
</reference>
<dbReference type="PATRIC" id="fig|80854.5.peg.3841"/>
<dbReference type="STRING" id="80854.MVIS_3630"/>
<dbReference type="InterPro" id="IPR010495">
    <property type="entry name" value="HasA_haem-bd"/>
</dbReference>
<dbReference type="InterPro" id="IPR036912">
    <property type="entry name" value="HasA_haem-bd_sf"/>
</dbReference>
<dbReference type="HOGENOM" id="CLU_1359127_0_0_6"/>
<accession>A0A090IM91</accession>
<dbReference type="AlphaFoldDB" id="A0A090IM91"/>
<protein>
    <submittedName>
        <fullName evidence="1">Extracellular heme-binding protein</fullName>
    </submittedName>
    <submittedName>
        <fullName evidence="2">Hemophore HasA-Heme acquisition system protein A</fullName>
    </submittedName>
</protein>
<dbReference type="Gene3D" id="3.30.1500.10">
    <property type="entry name" value="Haem-binding HasA"/>
    <property type="match status" value="1"/>
</dbReference>
<proteinExistence type="predicted"/>
<keyword evidence="3" id="KW-1185">Reference proteome</keyword>
<dbReference type="EMBL" id="FPLD01000054">
    <property type="protein sequence ID" value="SGY97478.1"/>
    <property type="molecule type" value="Genomic_DNA"/>
</dbReference>
<dbReference type="RefSeq" id="WP_052678384.1">
    <property type="nucleotide sequence ID" value="NZ_CAWQZC010000114.1"/>
</dbReference>
<evidence type="ECO:0000313" key="2">
    <source>
        <dbReference type="EMBL" id="SGY97478.1"/>
    </source>
</evidence>
<dbReference type="Pfam" id="PF06438">
    <property type="entry name" value="HasA"/>
    <property type="match status" value="1"/>
</dbReference>
<gene>
    <name evidence="1" type="ORF">MT2528_1730</name>
    <name evidence="2" type="ORF">NVI5450_1955</name>
</gene>
<name>A0A090IM91_9GAMM</name>
<evidence type="ECO:0000313" key="1">
    <source>
        <dbReference type="EMBL" id="SGY89440.1"/>
    </source>
</evidence>
<dbReference type="GeneID" id="61295635"/>
<evidence type="ECO:0000313" key="4">
    <source>
        <dbReference type="Proteomes" id="UP000183794"/>
    </source>
</evidence>
<dbReference type="KEGG" id="mvs:MVIS_3630"/>
<dbReference type="OrthoDB" id="6298835at2"/>
<evidence type="ECO:0000313" key="3">
    <source>
        <dbReference type="Proteomes" id="UP000182660"/>
    </source>
</evidence>
<dbReference type="Proteomes" id="UP000182660">
    <property type="component" value="Unassembled WGS sequence"/>
</dbReference>
<dbReference type="SUPFAM" id="SSF54621">
    <property type="entry name" value="Heme-binding protein A (HasA)"/>
    <property type="match status" value="1"/>
</dbReference>
<organism evidence="2 4">
    <name type="scientific">Moritella viscosa</name>
    <dbReference type="NCBI Taxonomy" id="80854"/>
    <lineage>
        <taxon>Bacteria</taxon>
        <taxon>Pseudomonadati</taxon>
        <taxon>Pseudomonadota</taxon>
        <taxon>Gammaproteobacteria</taxon>
        <taxon>Alteromonadales</taxon>
        <taxon>Moritellaceae</taxon>
        <taxon>Moritella</taxon>
    </lineage>
</organism>